<evidence type="ECO:0000259" key="6">
    <source>
        <dbReference type="Pfam" id="PF00082"/>
    </source>
</evidence>
<dbReference type="SUPFAM" id="SSF52743">
    <property type="entry name" value="Subtilisin-like"/>
    <property type="match status" value="1"/>
</dbReference>
<feature type="active site" description="Charge relay system" evidence="5">
    <location>
        <position position="337"/>
    </location>
</feature>
<feature type="active site" description="Charge relay system" evidence="5">
    <location>
        <position position="172"/>
    </location>
</feature>
<comment type="similarity">
    <text evidence="1 5">Belongs to the peptidase S8 family.</text>
</comment>
<dbReference type="EMBL" id="VIRS01000017">
    <property type="protein sequence ID" value="TQS42590.1"/>
    <property type="molecule type" value="Genomic_DNA"/>
</dbReference>
<evidence type="ECO:0000256" key="4">
    <source>
        <dbReference type="ARBA" id="ARBA00022825"/>
    </source>
</evidence>
<name>A0A545AMU3_9ACTN</name>
<feature type="domain" description="Peptidase S8/S53" evidence="6">
    <location>
        <begin position="133"/>
        <end position="349"/>
    </location>
</feature>
<dbReference type="InterPro" id="IPR015500">
    <property type="entry name" value="Peptidase_S8_subtilisin-rel"/>
</dbReference>
<feature type="active site" description="Charge relay system" evidence="5">
    <location>
        <position position="138"/>
    </location>
</feature>
<dbReference type="AlphaFoldDB" id="A0A545AMU3"/>
<evidence type="ECO:0000256" key="2">
    <source>
        <dbReference type="ARBA" id="ARBA00022670"/>
    </source>
</evidence>
<evidence type="ECO:0000256" key="1">
    <source>
        <dbReference type="ARBA" id="ARBA00011073"/>
    </source>
</evidence>
<sequence>MTPTLELVAPSAVPRVTRSSPFVVLPDGRGSSVLVVAGEVLVRRGDLPAARRFAVAHGLRAEPVPGLAGRVVRLAGPALLADLAGLLHEAREGGVPVTAHHVAPMAGYIKALDGPRPAEAGRPFERSGAGSCVVAVLDTGADARPRGDGWLAGLADADNVEPTGTLAAGTGHGTFVAGIVQQVAPSATVRAYRVMDADGAGSDARVAAAMLRAADDGADVLNLSLGTRTIGDEPPIAFEAALELLAERHPQTLVVAAAGNDGEDRPCWPAAFPDVAAVAGLTRDRTPSAWSNRGGWVLCSARAEDVVSTFVEGHRAIEGGRPATFGADPWASWTGTSFAAPQVAAAVAAGCAEHGVTPRESLATLLAGRPTADGYGATLDILAS</sequence>
<evidence type="ECO:0000256" key="5">
    <source>
        <dbReference type="PROSITE-ProRule" id="PRU01240"/>
    </source>
</evidence>
<reference evidence="7 8" key="1">
    <citation type="submission" date="2019-07" db="EMBL/GenBank/DDBJ databases">
        <title>Cryptosporangium phraense sp. nov., isolated from plant litter.</title>
        <authorList>
            <person name="Suriyachadkun C."/>
        </authorList>
    </citation>
    <scope>NUCLEOTIDE SEQUENCE [LARGE SCALE GENOMIC DNA]</scope>
    <source>
        <strain evidence="7 8">A-T 5661</strain>
    </source>
</reference>
<dbReference type="InParanoid" id="A0A545AMU3"/>
<dbReference type="OrthoDB" id="5177045at2"/>
<protein>
    <submittedName>
        <fullName evidence="7">S8 family serine peptidase</fullName>
    </submittedName>
</protein>
<keyword evidence="8" id="KW-1185">Reference proteome</keyword>
<keyword evidence="2 5" id="KW-0645">Protease</keyword>
<comment type="caution">
    <text evidence="7">The sequence shown here is derived from an EMBL/GenBank/DDBJ whole genome shotgun (WGS) entry which is preliminary data.</text>
</comment>
<dbReference type="InterPro" id="IPR023828">
    <property type="entry name" value="Peptidase_S8_Ser-AS"/>
</dbReference>
<evidence type="ECO:0000313" key="7">
    <source>
        <dbReference type="EMBL" id="TQS42590.1"/>
    </source>
</evidence>
<dbReference type="PRINTS" id="PR00723">
    <property type="entry name" value="SUBTILISIN"/>
</dbReference>
<dbReference type="InterPro" id="IPR036852">
    <property type="entry name" value="Peptidase_S8/S53_dom_sf"/>
</dbReference>
<dbReference type="PROSITE" id="PS00138">
    <property type="entry name" value="SUBTILASE_SER"/>
    <property type="match status" value="1"/>
</dbReference>
<evidence type="ECO:0000256" key="3">
    <source>
        <dbReference type="ARBA" id="ARBA00022801"/>
    </source>
</evidence>
<proteinExistence type="inferred from homology"/>
<accession>A0A545AMU3</accession>
<dbReference type="Gene3D" id="3.40.50.200">
    <property type="entry name" value="Peptidase S8/S53 domain"/>
    <property type="match status" value="1"/>
</dbReference>
<dbReference type="Proteomes" id="UP000317982">
    <property type="component" value="Unassembled WGS sequence"/>
</dbReference>
<dbReference type="InterPro" id="IPR000209">
    <property type="entry name" value="Peptidase_S8/S53_dom"/>
</dbReference>
<dbReference type="PROSITE" id="PS51892">
    <property type="entry name" value="SUBTILASE"/>
    <property type="match status" value="1"/>
</dbReference>
<dbReference type="RefSeq" id="WP_142706898.1">
    <property type="nucleotide sequence ID" value="NZ_VIRS01000017.1"/>
</dbReference>
<organism evidence="7 8">
    <name type="scientific">Cryptosporangium phraense</name>
    <dbReference type="NCBI Taxonomy" id="2593070"/>
    <lineage>
        <taxon>Bacteria</taxon>
        <taxon>Bacillati</taxon>
        <taxon>Actinomycetota</taxon>
        <taxon>Actinomycetes</taxon>
        <taxon>Cryptosporangiales</taxon>
        <taxon>Cryptosporangiaceae</taxon>
        <taxon>Cryptosporangium</taxon>
    </lineage>
</organism>
<keyword evidence="4 5" id="KW-0720">Serine protease</keyword>
<dbReference type="GO" id="GO:0006508">
    <property type="term" value="P:proteolysis"/>
    <property type="evidence" value="ECO:0007669"/>
    <property type="project" value="UniProtKB-KW"/>
</dbReference>
<dbReference type="GO" id="GO:0004252">
    <property type="term" value="F:serine-type endopeptidase activity"/>
    <property type="evidence" value="ECO:0007669"/>
    <property type="project" value="UniProtKB-UniRule"/>
</dbReference>
<dbReference type="PANTHER" id="PTHR43806:SF11">
    <property type="entry name" value="CEREVISIN-RELATED"/>
    <property type="match status" value="1"/>
</dbReference>
<keyword evidence="3 5" id="KW-0378">Hydrolase</keyword>
<dbReference type="Pfam" id="PF00082">
    <property type="entry name" value="Peptidase_S8"/>
    <property type="match status" value="1"/>
</dbReference>
<evidence type="ECO:0000313" key="8">
    <source>
        <dbReference type="Proteomes" id="UP000317982"/>
    </source>
</evidence>
<dbReference type="PANTHER" id="PTHR43806">
    <property type="entry name" value="PEPTIDASE S8"/>
    <property type="match status" value="1"/>
</dbReference>
<gene>
    <name evidence="7" type="ORF">FL583_23135</name>
</gene>
<dbReference type="InterPro" id="IPR050131">
    <property type="entry name" value="Peptidase_S8_subtilisin-like"/>
</dbReference>